<organism evidence="1 2">
    <name type="scientific">Melastoma candidum</name>
    <dbReference type="NCBI Taxonomy" id="119954"/>
    <lineage>
        <taxon>Eukaryota</taxon>
        <taxon>Viridiplantae</taxon>
        <taxon>Streptophyta</taxon>
        <taxon>Embryophyta</taxon>
        <taxon>Tracheophyta</taxon>
        <taxon>Spermatophyta</taxon>
        <taxon>Magnoliopsida</taxon>
        <taxon>eudicotyledons</taxon>
        <taxon>Gunneridae</taxon>
        <taxon>Pentapetalae</taxon>
        <taxon>rosids</taxon>
        <taxon>malvids</taxon>
        <taxon>Myrtales</taxon>
        <taxon>Melastomataceae</taxon>
        <taxon>Melastomatoideae</taxon>
        <taxon>Melastomateae</taxon>
        <taxon>Melastoma</taxon>
    </lineage>
</organism>
<protein>
    <submittedName>
        <fullName evidence="1">Uncharacterized protein</fullName>
    </submittedName>
</protein>
<comment type="caution">
    <text evidence="1">The sequence shown here is derived from an EMBL/GenBank/DDBJ whole genome shotgun (WGS) entry which is preliminary data.</text>
</comment>
<evidence type="ECO:0000313" key="1">
    <source>
        <dbReference type="EMBL" id="KAI4363819.1"/>
    </source>
</evidence>
<proteinExistence type="predicted"/>
<keyword evidence="2" id="KW-1185">Reference proteome</keyword>
<reference evidence="2" key="1">
    <citation type="journal article" date="2023" name="Front. Plant Sci.">
        <title>Chromosomal-level genome assembly of Melastoma candidum provides insights into trichome evolution.</title>
        <authorList>
            <person name="Zhong Y."/>
            <person name="Wu W."/>
            <person name="Sun C."/>
            <person name="Zou P."/>
            <person name="Liu Y."/>
            <person name="Dai S."/>
            <person name="Zhou R."/>
        </authorList>
    </citation>
    <scope>NUCLEOTIDE SEQUENCE [LARGE SCALE GENOMIC DNA]</scope>
</reference>
<accession>A0ACB9QCS7</accession>
<evidence type="ECO:0000313" key="2">
    <source>
        <dbReference type="Proteomes" id="UP001057402"/>
    </source>
</evidence>
<name>A0ACB9QCS7_9MYRT</name>
<dbReference type="EMBL" id="CM042885">
    <property type="protein sequence ID" value="KAI4363819.1"/>
    <property type="molecule type" value="Genomic_DNA"/>
</dbReference>
<sequence length="331" mass="35063">MGCCISKPPTRQPPKPSGSPPRLISPLYYADPSPPRPASHSTTPSPIPPEEEAVKEIVLSETLPLRPPVPTLLPPAKEDDSPRVSSMPQPLASSPRPKPSPQVFGQLPTPRKLDAEPDGLISKLEEAAVMVSDYSDMYTLSGSRTVSTTPTVGTAVTLNDSEVTSKASRQAARTPSNRVSRRRPPVRDERPDHGVGSQPRRLQRPSPGRGRKAAPQGSRDTGGVRRDASQEGRGPRRRSSSPAQGRAGNGIRGGTGKSPAKRTGSAGNGSTSSSVHGSEKGSSNTQRSKTREDADRSDDDVVRGGNGNDNDNAASESLDNPHVSLECFIFL</sequence>
<gene>
    <name evidence="1" type="ORF">MLD38_019988</name>
</gene>
<dbReference type="Proteomes" id="UP001057402">
    <property type="component" value="Chromosome 6"/>
</dbReference>